<protein>
    <submittedName>
        <fullName evidence="4">Aminotransferase class III-fold pyridoxal phosphate-dependent enzyme</fullName>
    </submittedName>
</protein>
<proteinExistence type="inferred from homology"/>
<reference evidence="4 5" key="1">
    <citation type="submission" date="2020-08" db="EMBL/GenBank/DDBJ databases">
        <title>Acidobacteriota in marine sediments use diverse sulfur dissimilation pathways.</title>
        <authorList>
            <person name="Wasmund K."/>
        </authorList>
    </citation>
    <scope>NUCLEOTIDE SEQUENCE [LARGE SCALE GENOMIC DNA]</scope>
    <source>
        <strain evidence="4">MAG AM3-A</strain>
    </source>
</reference>
<keyword evidence="2 3" id="KW-0663">Pyridoxal phosphate</keyword>
<dbReference type="PANTHER" id="PTHR43713:SF3">
    <property type="entry name" value="GLUTAMATE-1-SEMIALDEHYDE 2,1-AMINOMUTASE 1, CHLOROPLASTIC-RELATED"/>
    <property type="match status" value="1"/>
</dbReference>
<evidence type="ECO:0000256" key="2">
    <source>
        <dbReference type="ARBA" id="ARBA00022898"/>
    </source>
</evidence>
<evidence type="ECO:0000256" key="3">
    <source>
        <dbReference type="RuleBase" id="RU003560"/>
    </source>
</evidence>
<dbReference type="PANTHER" id="PTHR43713">
    <property type="entry name" value="GLUTAMATE-1-SEMIALDEHYDE 2,1-AMINOMUTASE"/>
    <property type="match status" value="1"/>
</dbReference>
<dbReference type="AlphaFoldDB" id="A0A8J6XW47"/>
<organism evidence="4 5">
    <name type="scientific">Candidatus Sulfomarinibacter kjeldsenii</name>
    <dbReference type="NCBI Taxonomy" id="2885994"/>
    <lineage>
        <taxon>Bacteria</taxon>
        <taxon>Pseudomonadati</taxon>
        <taxon>Acidobacteriota</taxon>
        <taxon>Thermoanaerobaculia</taxon>
        <taxon>Thermoanaerobaculales</taxon>
        <taxon>Candidatus Sulfomarinibacteraceae</taxon>
        <taxon>Candidatus Sulfomarinibacter</taxon>
    </lineage>
</organism>
<evidence type="ECO:0000256" key="1">
    <source>
        <dbReference type="ARBA" id="ARBA00001933"/>
    </source>
</evidence>
<keyword evidence="4" id="KW-0808">Transferase</keyword>
<sequence>MVERDFSGLLAEIADELAKRSPRSEALNRAAKANLVDGGSHTIRLTEPFTPRIVSARGGRVTDEDGHDILDFWQGHLANILGHNPEVVTSELARAFAAGFGLQLGMVDRLQSEVAEILCRRTGSEQVRLTTSGTLANMYAVIMSRAFTGRGRVMKVGGGWHGGHPWGLKGSFYDPTDGIGFGGVDSAGIPLALTDDVIVTGFNDPERLRDDFKRHGDQLACFVVEPLIGAGGLIPATREFLNLARELTHQCGALLIFDEVVNGFRFHAGSLGSIYGIEPDLAIYGKAIGGGMPVAALAGRGDVMAQVGRDQRCRVFFSGGTYCAHPSSLLAAKTAMTFLIEHEDEVYPRLGELGEQMRQAIVRGFADEGVRARVTGSSDELPFGSSLGMVHFPYDEDTVIDRPEKVWNPEVCDVSLRDRVLGPALLLEDVHMVHGHGAAATAHTEQDMQNLENACGRVARRIKPYL</sequence>
<dbReference type="Pfam" id="PF00202">
    <property type="entry name" value="Aminotran_3"/>
    <property type="match status" value="1"/>
</dbReference>
<evidence type="ECO:0000313" key="4">
    <source>
        <dbReference type="EMBL" id="MBD3869847.1"/>
    </source>
</evidence>
<dbReference type="Gene3D" id="3.40.640.10">
    <property type="entry name" value="Type I PLP-dependent aspartate aminotransferase-like (Major domain)"/>
    <property type="match status" value="1"/>
</dbReference>
<gene>
    <name evidence="4" type="ORF">IFJ97_00640</name>
</gene>
<dbReference type="Gene3D" id="3.90.1150.10">
    <property type="entry name" value="Aspartate Aminotransferase, domain 1"/>
    <property type="match status" value="1"/>
</dbReference>
<dbReference type="SUPFAM" id="SSF53383">
    <property type="entry name" value="PLP-dependent transferases"/>
    <property type="match status" value="1"/>
</dbReference>
<comment type="caution">
    <text evidence="4">The sequence shown here is derived from an EMBL/GenBank/DDBJ whole genome shotgun (WGS) entry which is preliminary data.</text>
</comment>
<dbReference type="InterPro" id="IPR015421">
    <property type="entry name" value="PyrdxlP-dep_Trfase_major"/>
</dbReference>
<dbReference type="GO" id="GO:0030170">
    <property type="term" value="F:pyridoxal phosphate binding"/>
    <property type="evidence" value="ECO:0007669"/>
    <property type="project" value="InterPro"/>
</dbReference>
<dbReference type="EMBL" id="JACXWA010000009">
    <property type="protein sequence ID" value="MBD3869847.1"/>
    <property type="molecule type" value="Genomic_DNA"/>
</dbReference>
<dbReference type="InterPro" id="IPR049704">
    <property type="entry name" value="Aminotrans_3_PPA_site"/>
</dbReference>
<dbReference type="InterPro" id="IPR015424">
    <property type="entry name" value="PyrdxlP-dep_Trfase"/>
</dbReference>
<accession>A0A8J6XW47</accession>
<dbReference type="InterPro" id="IPR005814">
    <property type="entry name" value="Aminotrans_3"/>
</dbReference>
<dbReference type="GO" id="GO:0008483">
    <property type="term" value="F:transaminase activity"/>
    <property type="evidence" value="ECO:0007669"/>
    <property type="project" value="UniProtKB-KW"/>
</dbReference>
<comment type="cofactor">
    <cofactor evidence="1">
        <name>pyridoxal 5'-phosphate</name>
        <dbReference type="ChEBI" id="CHEBI:597326"/>
    </cofactor>
</comment>
<keyword evidence="4" id="KW-0032">Aminotransferase</keyword>
<dbReference type="Proteomes" id="UP000598633">
    <property type="component" value="Unassembled WGS sequence"/>
</dbReference>
<dbReference type="PROSITE" id="PS00600">
    <property type="entry name" value="AA_TRANSFER_CLASS_3"/>
    <property type="match status" value="1"/>
</dbReference>
<dbReference type="InterPro" id="IPR015422">
    <property type="entry name" value="PyrdxlP-dep_Trfase_small"/>
</dbReference>
<evidence type="ECO:0000313" key="5">
    <source>
        <dbReference type="Proteomes" id="UP000598633"/>
    </source>
</evidence>
<comment type="similarity">
    <text evidence="3">Belongs to the class-III pyridoxal-phosphate-dependent aminotransferase family.</text>
</comment>
<name>A0A8J6XW47_9BACT</name>